<dbReference type="RefSeq" id="WP_113807699.1">
    <property type="nucleotide sequence ID" value="NZ_QOCW01000027.1"/>
</dbReference>
<dbReference type="GO" id="GO:0050660">
    <property type="term" value="F:flavin adenine dinucleotide binding"/>
    <property type="evidence" value="ECO:0007669"/>
    <property type="project" value="InterPro"/>
</dbReference>
<dbReference type="PROSITE" id="PS51782">
    <property type="entry name" value="LYSM"/>
    <property type="match status" value="1"/>
</dbReference>
<dbReference type="InterPro" id="IPR007867">
    <property type="entry name" value="GMC_OxRtase_C"/>
</dbReference>
<name>A0A366XUW9_9BACI</name>
<evidence type="ECO:0000256" key="5">
    <source>
        <dbReference type="ARBA" id="ARBA00023002"/>
    </source>
</evidence>
<organism evidence="8 9">
    <name type="scientific">Bacillus taeanensis</name>
    <dbReference type="NCBI Taxonomy" id="273032"/>
    <lineage>
        <taxon>Bacteria</taxon>
        <taxon>Bacillati</taxon>
        <taxon>Bacillota</taxon>
        <taxon>Bacilli</taxon>
        <taxon>Bacillales</taxon>
        <taxon>Bacillaceae</taxon>
        <taxon>Bacillus</taxon>
    </lineage>
</organism>
<proteinExistence type="inferred from homology"/>
<evidence type="ECO:0000256" key="6">
    <source>
        <dbReference type="SAM" id="MobiDB-lite"/>
    </source>
</evidence>
<dbReference type="OrthoDB" id="9787779at2"/>
<reference evidence="8 9" key="1">
    <citation type="submission" date="2018-07" db="EMBL/GenBank/DDBJ databases">
        <title>Lottiidibacillus patelloidae gen. nov., sp. nov., isolated from the intestinal tract of a marine limpet and the reclassification of B. taeanensis BH030017T, B. algicola KMM 3737T and B. hwajinpoensis SW-72T as genus Lottiidibacillus.</title>
        <authorList>
            <person name="Liu R."/>
            <person name="Huang Z."/>
        </authorList>
    </citation>
    <scope>NUCLEOTIDE SEQUENCE [LARGE SCALE GENOMIC DNA]</scope>
    <source>
        <strain evidence="8 9">BH030017</strain>
    </source>
</reference>
<dbReference type="InterPro" id="IPR051473">
    <property type="entry name" value="P2Ox-like"/>
</dbReference>
<evidence type="ECO:0000256" key="3">
    <source>
        <dbReference type="ARBA" id="ARBA00022630"/>
    </source>
</evidence>
<feature type="region of interest" description="Disordered" evidence="6">
    <location>
        <begin position="34"/>
        <end position="62"/>
    </location>
</feature>
<dbReference type="SUPFAM" id="SSF54106">
    <property type="entry name" value="LysM domain"/>
    <property type="match status" value="1"/>
</dbReference>
<dbReference type="PANTHER" id="PTHR42784:SF1">
    <property type="entry name" value="PYRANOSE 2-OXIDASE"/>
    <property type="match status" value="1"/>
</dbReference>
<dbReference type="AlphaFoldDB" id="A0A366XUW9"/>
<protein>
    <submittedName>
        <fullName evidence="8">GMC family oxidoreductase</fullName>
    </submittedName>
</protein>
<dbReference type="CDD" id="cd00118">
    <property type="entry name" value="LysM"/>
    <property type="match status" value="1"/>
</dbReference>
<dbReference type="PANTHER" id="PTHR42784">
    <property type="entry name" value="PYRANOSE 2-OXIDASE"/>
    <property type="match status" value="1"/>
</dbReference>
<evidence type="ECO:0000259" key="7">
    <source>
        <dbReference type="PROSITE" id="PS51782"/>
    </source>
</evidence>
<dbReference type="SUPFAM" id="SSF54373">
    <property type="entry name" value="FAD-linked reductases, C-terminal domain"/>
    <property type="match status" value="1"/>
</dbReference>
<dbReference type="Pfam" id="PF05199">
    <property type="entry name" value="GMC_oxred_C"/>
    <property type="match status" value="1"/>
</dbReference>
<evidence type="ECO:0000256" key="2">
    <source>
        <dbReference type="ARBA" id="ARBA00010790"/>
    </source>
</evidence>
<dbReference type="Proteomes" id="UP000253314">
    <property type="component" value="Unassembled WGS sequence"/>
</dbReference>
<keyword evidence="4" id="KW-0274">FAD</keyword>
<dbReference type="InterPro" id="IPR018392">
    <property type="entry name" value="LysM"/>
</dbReference>
<evidence type="ECO:0000256" key="1">
    <source>
        <dbReference type="ARBA" id="ARBA00001974"/>
    </source>
</evidence>
<dbReference type="SMART" id="SM00257">
    <property type="entry name" value="LysM"/>
    <property type="match status" value="1"/>
</dbReference>
<evidence type="ECO:0000256" key="4">
    <source>
        <dbReference type="ARBA" id="ARBA00022827"/>
    </source>
</evidence>
<keyword evidence="5" id="KW-0560">Oxidoreductase</keyword>
<evidence type="ECO:0000313" key="9">
    <source>
        <dbReference type="Proteomes" id="UP000253314"/>
    </source>
</evidence>
<comment type="cofactor">
    <cofactor evidence="1">
        <name>FAD</name>
        <dbReference type="ChEBI" id="CHEBI:57692"/>
    </cofactor>
</comment>
<dbReference type="SUPFAM" id="SSF51905">
    <property type="entry name" value="FAD/NAD(P)-binding domain"/>
    <property type="match status" value="1"/>
</dbReference>
<dbReference type="Pfam" id="PF01476">
    <property type="entry name" value="LysM"/>
    <property type="match status" value="1"/>
</dbReference>
<keyword evidence="3" id="KW-0285">Flavoprotein</keyword>
<dbReference type="Gene3D" id="3.10.350.10">
    <property type="entry name" value="LysM domain"/>
    <property type="match status" value="1"/>
</dbReference>
<dbReference type="Gene3D" id="3.50.50.60">
    <property type="entry name" value="FAD/NAD(P)-binding domain"/>
    <property type="match status" value="2"/>
</dbReference>
<comment type="caution">
    <text evidence="8">The sequence shown here is derived from an EMBL/GenBank/DDBJ whole genome shotgun (WGS) entry which is preliminary data.</text>
</comment>
<dbReference type="InterPro" id="IPR036779">
    <property type="entry name" value="LysM_dom_sf"/>
</dbReference>
<gene>
    <name evidence="8" type="ORF">DS031_19190</name>
</gene>
<dbReference type="Pfam" id="PF00732">
    <property type="entry name" value="GMC_oxred_N"/>
    <property type="match status" value="1"/>
</dbReference>
<feature type="domain" description="LysM" evidence="7">
    <location>
        <begin position="2"/>
        <end position="47"/>
    </location>
</feature>
<sequence>MKIFTAAAGETLRTIAKKHRVAVEKLVSLNPHLSSTNRNIGGQKVKLPSSSQNTSKRPVPSLPPCAPQIPEQFQDHFIPLTSLDEMAETDYDVLVVGTGAGGGAAVWRLCEQLKNTNKKIGVVEAGPILLQTHAANLPTLAGKFNNYFLNPKISTPIGKFLPDLPGAREVIALGGLTLFWGRACPRMHMSEWSNYPIEKRELDLYYNIAEQMMTVQKPFYPLSYSFLTRLWQGGFPEASVIPRATNVEPAKFGPVVNFSSISFLGSALLHRSFDLAVNARAVQILNDGKKVTGIKVMTPDKKAYELTAKNVILSANAYETPRLLLASGIKGEAIGHYLTLHSFLRSSFEIQQPTNGGGSSLGLIDLSIPQTDSEPSQIQIEISERYKTIEQGTERHVETYSFGRVEGRYENKLFLDPNKKDEYGVPEIQVDFSFSPKDLSILNSLTKRFIKAARILGAEKPPELCLSAPGSDYHTMGTCRMGDDPLTSSTNRYGQIHSILGLYAADNSILPNTGAANPTLTTVALAIRTADYITRNLDS</sequence>
<dbReference type="InterPro" id="IPR036188">
    <property type="entry name" value="FAD/NAD-bd_sf"/>
</dbReference>
<dbReference type="GO" id="GO:0016614">
    <property type="term" value="F:oxidoreductase activity, acting on CH-OH group of donors"/>
    <property type="evidence" value="ECO:0007669"/>
    <property type="project" value="InterPro"/>
</dbReference>
<dbReference type="EMBL" id="QOCW01000027">
    <property type="protein sequence ID" value="RBW67933.1"/>
    <property type="molecule type" value="Genomic_DNA"/>
</dbReference>
<accession>A0A366XUW9</accession>
<keyword evidence="9" id="KW-1185">Reference proteome</keyword>
<dbReference type="InterPro" id="IPR000172">
    <property type="entry name" value="GMC_OxRdtase_N"/>
</dbReference>
<evidence type="ECO:0000313" key="8">
    <source>
        <dbReference type="EMBL" id="RBW67933.1"/>
    </source>
</evidence>
<comment type="similarity">
    <text evidence="2">Belongs to the GMC oxidoreductase family.</text>
</comment>